<name>A0A6A3NAT8_9STRA</name>
<reference evidence="3 6" key="1">
    <citation type="submission" date="2018-09" db="EMBL/GenBank/DDBJ databases">
        <title>Genomic investigation of the strawberry pathogen Phytophthora fragariae indicates pathogenicity is determined by transcriptional variation in three key races.</title>
        <authorList>
            <person name="Adams T.M."/>
            <person name="Armitage A.D."/>
            <person name="Sobczyk M.K."/>
            <person name="Bates H.J."/>
            <person name="Dunwell J.M."/>
            <person name="Nellist C.F."/>
            <person name="Harrison R.J."/>
        </authorList>
    </citation>
    <scope>NUCLEOTIDE SEQUENCE [LARGE SCALE GENOMIC DNA]</scope>
    <source>
        <strain evidence="3 6">SCRP324</strain>
        <strain evidence="4 5">SCRP333</strain>
    </source>
</reference>
<comment type="caution">
    <text evidence="3">The sequence shown here is derived from an EMBL/GenBank/DDBJ whole genome shotgun (WGS) entry which is preliminary data.</text>
</comment>
<evidence type="ECO:0000313" key="3">
    <source>
        <dbReference type="EMBL" id="KAE9039048.1"/>
    </source>
</evidence>
<keyword evidence="5" id="KW-1185">Reference proteome</keyword>
<dbReference type="OrthoDB" id="156720at2759"/>
<keyword evidence="1" id="KW-0472">Membrane</keyword>
<accession>A0A6A3NAT8</accession>
<feature type="transmembrane region" description="Helical" evidence="1">
    <location>
        <begin position="28"/>
        <end position="49"/>
    </location>
</feature>
<sequence>MLVGLFFLLAVELMRVYPRPTPSFVEPLLDLTLAAMLGVAGIVMVCQLLEPSATTTKKRDVASFWMTAPLAYLATWKHLASSCSRRSSIICIKVAAPA</sequence>
<keyword evidence="2" id="KW-0732">Signal</keyword>
<evidence type="ECO:0000313" key="6">
    <source>
        <dbReference type="Proteomes" id="UP000435112"/>
    </source>
</evidence>
<keyword evidence="1" id="KW-1133">Transmembrane helix</keyword>
<evidence type="ECO:0000313" key="4">
    <source>
        <dbReference type="EMBL" id="KAE9349935.1"/>
    </source>
</evidence>
<dbReference type="EMBL" id="QXFT01000236">
    <property type="protein sequence ID" value="KAE9349935.1"/>
    <property type="molecule type" value="Genomic_DNA"/>
</dbReference>
<proteinExistence type="predicted"/>
<dbReference type="Proteomes" id="UP000434957">
    <property type="component" value="Unassembled WGS sequence"/>
</dbReference>
<protein>
    <submittedName>
        <fullName evidence="3">Uncharacterized protein</fullName>
    </submittedName>
</protein>
<dbReference type="EMBL" id="QXFU01000246">
    <property type="protein sequence ID" value="KAE9039048.1"/>
    <property type="molecule type" value="Genomic_DNA"/>
</dbReference>
<dbReference type="AlphaFoldDB" id="A0A6A3NAT8"/>
<keyword evidence="1" id="KW-0812">Transmembrane</keyword>
<feature type="chain" id="PRO_5036165297" evidence="2">
    <location>
        <begin position="19"/>
        <end position="98"/>
    </location>
</feature>
<evidence type="ECO:0000256" key="1">
    <source>
        <dbReference type="SAM" id="Phobius"/>
    </source>
</evidence>
<evidence type="ECO:0000256" key="2">
    <source>
        <dbReference type="SAM" id="SignalP"/>
    </source>
</evidence>
<organism evidence="3 6">
    <name type="scientific">Phytophthora rubi</name>
    <dbReference type="NCBI Taxonomy" id="129364"/>
    <lineage>
        <taxon>Eukaryota</taxon>
        <taxon>Sar</taxon>
        <taxon>Stramenopiles</taxon>
        <taxon>Oomycota</taxon>
        <taxon>Peronosporomycetes</taxon>
        <taxon>Peronosporales</taxon>
        <taxon>Peronosporaceae</taxon>
        <taxon>Phytophthora</taxon>
    </lineage>
</organism>
<dbReference type="Proteomes" id="UP000435112">
    <property type="component" value="Unassembled WGS sequence"/>
</dbReference>
<evidence type="ECO:0000313" key="5">
    <source>
        <dbReference type="Proteomes" id="UP000434957"/>
    </source>
</evidence>
<gene>
    <name evidence="3" type="ORF">PR002_g5711</name>
    <name evidence="4" type="ORF">PR003_g5614</name>
</gene>
<feature type="signal peptide" evidence="2">
    <location>
        <begin position="1"/>
        <end position="18"/>
    </location>
</feature>